<protein>
    <submittedName>
        <fullName evidence="7">NR LBD domain-containing protein</fullName>
    </submittedName>
</protein>
<keyword evidence="3" id="KW-0804">Transcription</keyword>
<dbReference type="Gene3D" id="1.10.565.10">
    <property type="entry name" value="Retinoid X Receptor"/>
    <property type="match status" value="1"/>
</dbReference>
<comment type="similarity">
    <text evidence="1">Belongs to the nuclear hormone receptor family.</text>
</comment>
<name>A0A915LN32_MELJA</name>
<feature type="domain" description="NR LBD" evidence="5">
    <location>
        <begin position="17"/>
        <end position="228"/>
    </location>
</feature>
<sequence>QNSIIAAQNKQFLDYLLTVEQSVYRTRDSGIDECHYNSSCNSLASLLTRKENLIAIKHENFGMPRHSKSVHAPIEGFIVFSKLPKPFTDICQITTVTMPTLALHFGYYCSRMLSETVVFPNGYPIKNVFNANFYKEDMTINKFIKKLFDNSMGPFNRLQLSKEEFVLLRAIIFSNFASTGLSQYGRQLLLTEAEKYSDILMKMLQNRYGPLPGARRYAELFHLVEFCFNCGNNHSLFLNYLAYVTDRGYFHNSMPEALANLCLGCKT</sequence>
<dbReference type="Proteomes" id="UP000887561">
    <property type="component" value="Unplaced"/>
</dbReference>
<keyword evidence="4" id="KW-0675">Receptor</keyword>
<reference evidence="7" key="1">
    <citation type="submission" date="2022-11" db="UniProtKB">
        <authorList>
            <consortium name="WormBaseParasite"/>
        </authorList>
    </citation>
    <scope>IDENTIFICATION</scope>
</reference>
<evidence type="ECO:0000313" key="6">
    <source>
        <dbReference type="Proteomes" id="UP000887561"/>
    </source>
</evidence>
<evidence type="ECO:0000256" key="1">
    <source>
        <dbReference type="ARBA" id="ARBA00005993"/>
    </source>
</evidence>
<evidence type="ECO:0000313" key="7">
    <source>
        <dbReference type="WBParaSite" id="scaffold14440_cov226.g17470"/>
    </source>
</evidence>
<dbReference type="InterPro" id="IPR000536">
    <property type="entry name" value="Nucl_hrmn_rcpt_lig-bd"/>
</dbReference>
<evidence type="ECO:0000256" key="2">
    <source>
        <dbReference type="ARBA" id="ARBA00023015"/>
    </source>
</evidence>
<dbReference type="Pfam" id="PF00104">
    <property type="entry name" value="Hormone_recep"/>
    <property type="match status" value="1"/>
</dbReference>
<evidence type="ECO:0000259" key="5">
    <source>
        <dbReference type="SMART" id="SM00430"/>
    </source>
</evidence>
<keyword evidence="6" id="KW-1185">Reference proteome</keyword>
<dbReference type="AlphaFoldDB" id="A0A915LN32"/>
<dbReference type="InterPro" id="IPR035500">
    <property type="entry name" value="NHR-like_dom_sf"/>
</dbReference>
<dbReference type="WBParaSite" id="scaffold14440_cov226.g17470">
    <property type="protein sequence ID" value="scaffold14440_cov226.g17470"/>
    <property type="gene ID" value="scaffold14440_cov226.g17470"/>
</dbReference>
<dbReference type="PANTHER" id="PTHR45886">
    <property type="entry name" value="NUCLEAR HORMONE RECEPTOR FAMILY-RELATED-RELATED"/>
    <property type="match status" value="1"/>
</dbReference>
<dbReference type="PANTHER" id="PTHR45886:SF18">
    <property type="entry name" value="NR LBD DOMAIN-CONTAINING PROTEIN-RELATED"/>
    <property type="match status" value="1"/>
</dbReference>
<evidence type="ECO:0000256" key="4">
    <source>
        <dbReference type="ARBA" id="ARBA00023170"/>
    </source>
</evidence>
<keyword evidence="2" id="KW-0805">Transcription regulation</keyword>
<dbReference type="SUPFAM" id="SSF48508">
    <property type="entry name" value="Nuclear receptor ligand-binding domain"/>
    <property type="match status" value="1"/>
</dbReference>
<evidence type="ECO:0000256" key="3">
    <source>
        <dbReference type="ARBA" id="ARBA00023163"/>
    </source>
</evidence>
<proteinExistence type="inferred from homology"/>
<dbReference type="SMART" id="SM00430">
    <property type="entry name" value="HOLI"/>
    <property type="match status" value="1"/>
</dbReference>
<accession>A0A915LN32</accession>
<organism evidence="6 7">
    <name type="scientific">Meloidogyne javanica</name>
    <name type="common">Root-knot nematode worm</name>
    <dbReference type="NCBI Taxonomy" id="6303"/>
    <lineage>
        <taxon>Eukaryota</taxon>
        <taxon>Metazoa</taxon>
        <taxon>Ecdysozoa</taxon>
        <taxon>Nematoda</taxon>
        <taxon>Chromadorea</taxon>
        <taxon>Rhabditida</taxon>
        <taxon>Tylenchina</taxon>
        <taxon>Tylenchomorpha</taxon>
        <taxon>Tylenchoidea</taxon>
        <taxon>Meloidogynidae</taxon>
        <taxon>Meloidogyninae</taxon>
        <taxon>Meloidogyne</taxon>
        <taxon>Meloidogyne incognita group</taxon>
    </lineage>
</organism>